<dbReference type="Pfam" id="PF00440">
    <property type="entry name" value="TetR_N"/>
    <property type="match status" value="1"/>
</dbReference>
<dbReference type="InterPro" id="IPR001647">
    <property type="entry name" value="HTH_TetR"/>
</dbReference>
<keyword evidence="3" id="KW-0804">Transcription</keyword>
<dbReference type="Pfam" id="PF02909">
    <property type="entry name" value="TetR_C_1"/>
    <property type="match status" value="1"/>
</dbReference>
<dbReference type="Gene3D" id="1.10.357.10">
    <property type="entry name" value="Tetracycline Repressor, domain 2"/>
    <property type="match status" value="1"/>
</dbReference>
<dbReference type="InterPro" id="IPR036271">
    <property type="entry name" value="Tet_transcr_reg_TetR-rel_C_sf"/>
</dbReference>
<dbReference type="InterPro" id="IPR004111">
    <property type="entry name" value="Repressor_TetR_C"/>
</dbReference>
<feature type="domain" description="HTH tetR-type" evidence="5">
    <location>
        <begin position="27"/>
        <end position="87"/>
    </location>
</feature>
<evidence type="ECO:0000313" key="6">
    <source>
        <dbReference type="EMBL" id="MFC3761539.1"/>
    </source>
</evidence>
<dbReference type="SUPFAM" id="SSF48498">
    <property type="entry name" value="Tetracyclin repressor-like, C-terminal domain"/>
    <property type="match status" value="1"/>
</dbReference>
<evidence type="ECO:0000256" key="2">
    <source>
        <dbReference type="ARBA" id="ARBA00023125"/>
    </source>
</evidence>
<evidence type="ECO:0000256" key="3">
    <source>
        <dbReference type="ARBA" id="ARBA00023163"/>
    </source>
</evidence>
<dbReference type="PROSITE" id="PS50977">
    <property type="entry name" value="HTH_TETR_2"/>
    <property type="match status" value="1"/>
</dbReference>
<evidence type="ECO:0000313" key="7">
    <source>
        <dbReference type="Proteomes" id="UP001595699"/>
    </source>
</evidence>
<dbReference type="PANTHER" id="PTHR30055">
    <property type="entry name" value="HTH-TYPE TRANSCRIPTIONAL REGULATOR RUTR"/>
    <property type="match status" value="1"/>
</dbReference>
<name>A0ABV7Y9Q9_9ACTN</name>
<keyword evidence="2 4" id="KW-0238">DNA-binding</keyword>
<reference evidence="7" key="1">
    <citation type="journal article" date="2019" name="Int. J. Syst. Evol. Microbiol.">
        <title>The Global Catalogue of Microorganisms (GCM) 10K type strain sequencing project: providing services to taxonomists for standard genome sequencing and annotation.</title>
        <authorList>
            <consortium name="The Broad Institute Genomics Platform"/>
            <consortium name="The Broad Institute Genome Sequencing Center for Infectious Disease"/>
            <person name="Wu L."/>
            <person name="Ma J."/>
        </authorList>
    </citation>
    <scope>NUCLEOTIDE SEQUENCE [LARGE SCALE GENOMIC DNA]</scope>
    <source>
        <strain evidence="7">CGMCC 4.7241</strain>
    </source>
</reference>
<dbReference type="Proteomes" id="UP001595699">
    <property type="component" value="Unassembled WGS sequence"/>
</dbReference>
<dbReference type="RefSeq" id="WP_205114016.1">
    <property type="nucleotide sequence ID" value="NZ_JAFBCM010000001.1"/>
</dbReference>
<dbReference type="SUPFAM" id="SSF46689">
    <property type="entry name" value="Homeodomain-like"/>
    <property type="match status" value="1"/>
</dbReference>
<proteinExistence type="predicted"/>
<dbReference type="EMBL" id="JBHRZH010000009">
    <property type="protein sequence ID" value="MFC3761539.1"/>
    <property type="molecule type" value="Genomic_DNA"/>
</dbReference>
<organism evidence="6 7">
    <name type="scientific">Tenggerimyces flavus</name>
    <dbReference type="NCBI Taxonomy" id="1708749"/>
    <lineage>
        <taxon>Bacteria</taxon>
        <taxon>Bacillati</taxon>
        <taxon>Actinomycetota</taxon>
        <taxon>Actinomycetes</taxon>
        <taxon>Propionibacteriales</taxon>
        <taxon>Nocardioidaceae</taxon>
        <taxon>Tenggerimyces</taxon>
    </lineage>
</organism>
<dbReference type="InterPro" id="IPR009057">
    <property type="entry name" value="Homeodomain-like_sf"/>
</dbReference>
<dbReference type="PANTHER" id="PTHR30055:SF151">
    <property type="entry name" value="TRANSCRIPTIONAL REGULATORY PROTEIN"/>
    <property type="match status" value="1"/>
</dbReference>
<dbReference type="InterPro" id="IPR050109">
    <property type="entry name" value="HTH-type_TetR-like_transc_reg"/>
</dbReference>
<evidence type="ECO:0000256" key="4">
    <source>
        <dbReference type="PROSITE-ProRule" id="PRU00335"/>
    </source>
</evidence>
<keyword evidence="1" id="KW-0805">Transcription regulation</keyword>
<evidence type="ECO:0000256" key="1">
    <source>
        <dbReference type="ARBA" id="ARBA00023015"/>
    </source>
</evidence>
<accession>A0ABV7Y9Q9</accession>
<evidence type="ECO:0000259" key="5">
    <source>
        <dbReference type="PROSITE" id="PS50977"/>
    </source>
</evidence>
<gene>
    <name evidence="6" type="ORF">ACFOUW_11875</name>
</gene>
<dbReference type="Gene3D" id="1.10.10.60">
    <property type="entry name" value="Homeodomain-like"/>
    <property type="match status" value="1"/>
</dbReference>
<sequence length="242" mass="27300">MAPQQQRPTLLEQWRDRERPRQASQVSLSREQIVQATLELVRRDGARNLSIRKLAAQLGSGAASIYWHVQNKDELVALAFDEVLVAVDLPEPSGDWRADCHEICQRIREVMLEFGDLFDLAAGMPNVGPGSLRFTDRILGVLRTSGFPDDVVVHAHNVLLDTVIGTVMLERSFQHIYEREDVDVPDLQRQYAEFFHALPEDTYPHLVAVRDQLIAGAGSDKVSLRFESGVKVLLDGLERLRP</sequence>
<comment type="caution">
    <text evidence="6">The sequence shown here is derived from an EMBL/GenBank/DDBJ whole genome shotgun (WGS) entry which is preliminary data.</text>
</comment>
<feature type="DNA-binding region" description="H-T-H motif" evidence="4">
    <location>
        <begin position="50"/>
        <end position="69"/>
    </location>
</feature>
<protein>
    <submittedName>
        <fullName evidence="6">TetR/AcrR family transcriptional regulator</fullName>
    </submittedName>
</protein>
<keyword evidence="7" id="KW-1185">Reference proteome</keyword>